<evidence type="ECO:0008006" key="3">
    <source>
        <dbReference type="Google" id="ProtNLM"/>
    </source>
</evidence>
<dbReference type="PIRSF" id="PIRSF004729">
    <property type="entry name" value="MutL"/>
    <property type="match status" value="1"/>
</dbReference>
<dbReference type="Proteomes" id="UP000257055">
    <property type="component" value="Unassembled WGS sequence"/>
</dbReference>
<reference evidence="2" key="1">
    <citation type="submission" date="2015-04" db="EMBL/GenBank/DDBJ databases">
        <authorList>
            <person name="Schardt J."/>
            <person name="Mueller-Herbst S."/>
            <person name="Scherer S."/>
            <person name="Huptas C."/>
        </authorList>
    </citation>
    <scope>NUCLEOTIDE SEQUENCE [LARGE SCALE GENOMIC DNA]</scope>
    <source>
        <strain evidence="2">Kiel-L1</strain>
    </source>
</reference>
<dbReference type="AlphaFoldDB" id="A0A3D8TT88"/>
<keyword evidence="2" id="KW-1185">Reference proteome</keyword>
<dbReference type="Pfam" id="PF13941">
    <property type="entry name" value="MutL"/>
    <property type="match status" value="1"/>
</dbReference>
<accession>A0A3D8TT88</accession>
<dbReference type="SUPFAM" id="SSF53067">
    <property type="entry name" value="Actin-like ATPase domain"/>
    <property type="match status" value="1"/>
</dbReference>
<sequence>MQPILLIDFGSTFTKLVAVDLDRPAILAATQSETTVQTDIQAGYLRALAKMEQQIGKMDFKKRLACSSARGGFRLVVIGLTQSLTTEAAKRAVLGAGARILKVYAPLITDQDLQEMAELEPDAILLAGGTDGGNQSYIIQNAKKLTELERNAALVVAGNKRANTEIEHILKESHLEYYLTENVMPKAGVLVTEPVRKVLREIFMKKIVEANGFEAVSERIGRIVLPTPTAVLKAAELLAYGTKREAGLGELMVVDVGGATTDVHSVSKQQAVKEADIILTGLAEPVLKRTVEGDLGMRYSAYSLYQAVGESEIARYFAGDASFIREGCLFREAHPDFIPQSEAERHLDDAIASSAIQKAVERHSGFLKKVATPTRYVFEQTGKDLRYLKAVIGTGGVLTHSGNPNRVLLAATDRMDTRQLLPENPTLFLDQDYVLQMMGLLSERYPDEALRLLKQHLRKL</sequence>
<protein>
    <recommendedName>
        <fullName evidence="3">MutL protein</fullName>
    </recommendedName>
</protein>
<proteinExistence type="predicted"/>
<dbReference type="InterPro" id="IPR006230">
    <property type="entry name" value="MutL"/>
</dbReference>
<dbReference type="InterPro" id="IPR043129">
    <property type="entry name" value="ATPase_NBD"/>
</dbReference>
<dbReference type="EMBL" id="LARY01000001">
    <property type="protein sequence ID" value="RDX01999.1"/>
    <property type="molecule type" value="Genomic_DNA"/>
</dbReference>
<comment type="caution">
    <text evidence="1">The sequence shown here is derived from an EMBL/GenBank/DDBJ whole genome shotgun (WGS) entry which is preliminary data.</text>
</comment>
<dbReference type="NCBIfam" id="TIGR01319">
    <property type="entry name" value="glmL_fam"/>
    <property type="match status" value="1"/>
</dbReference>
<evidence type="ECO:0000313" key="1">
    <source>
        <dbReference type="EMBL" id="RDX01999.1"/>
    </source>
</evidence>
<dbReference type="RefSeq" id="WP_115751657.1">
    <property type="nucleotide sequence ID" value="NZ_LARY01000001.1"/>
</dbReference>
<gene>
    <name evidence="1" type="ORF">UR08_00130</name>
</gene>
<dbReference type="NCBIfam" id="NF040745">
    <property type="entry name" value="accessory_GlmL"/>
    <property type="match status" value="1"/>
</dbReference>
<organism evidence="1 2">
    <name type="scientific">Listeria kieliensis</name>
    <dbReference type="NCBI Taxonomy" id="1621700"/>
    <lineage>
        <taxon>Bacteria</taxon>
        <taxon>Bacillati</taxon>
        <taxon>Bacillota</taxon>
        <taxon>Bacilli</taxon>
        <taxon>Bacillales</taxon>
        <taxon>Listeriaceae</taxon>
        <taxon>Listeria</taxon>
    </lineage>
</organism>
<name>A0A3D8TT88_9LIST</name>
<evidence type="ECO:0000313" key="2">
    <source>
        <dbReference type="Proteomes" id="UP000257055"/>
    </source>
</evidence>